<dbReference type="InterPro" id="IPR050624">
    <property type="entry name" value="HTH-type_Tx_Regulator"/>
</dbReference>
<dbReference type="PANTHER" id="PTHR43479:SF11">
    <property type="entry name" value="ACREF_ENVCD OPERON REPRESSOR-RELATED"/>
    <property type="match status" value="1"/>
</dbReference>
<dbReference type="RefSeq" id="WP_062125505.1">
    <property type="nucleotide sequence ID" value="NZ_BAZW01000024.1"/>
</dbReference>
<evidence type="ECO:0000313" key="5">
    <source>
        <dbReference type="Proteomes" id="UP000032900"/>
    </source>
</evidence>
<dbReference type="InterPro" id="IPR036271">
    <property type="entry name" value="Tet_transcr_reg_TetR-rel_C_sf"/>
</dbReference>
<dbReference type="InterPro" id="IPR009057">
    <property type="entry name" value="Homeodomain-like_sf"/>
</dbReference>
<dbReference type="SUPFAM" id="SSF48498">
    <property type="entry name" value="Tetracyclin repressor-like, C-terminal domain"/>
    <property type="match status" value="1"/>
</dbReference>
<keyword evidence="5" id="KW-1185">Reference proteome</keyword>
<accession>A0A0E9LZ13</accession>
<sequence>MFSERQQQIIDASIILIDRLGIQGFTIKNLSKEIGISEPAIYRHFDSKVAILSALLDSFKLKIFNYHTFQSEHADGDSGEERLKHFFSMIFTFFSENPTFVSVIFAEEIFQNEIRLSQKVLEIQELNELAISKMMGQIPLSSKMADTPKDFLSMMFLGPVRLLVRQWKTKGYAFDLKKKGAELVDTILRSLQG</sequence>
<proteinExistence type="predicted"/>
<dbReference type="PROSITE" id="PS50977">
    <property type="entry name" value="HTH_TETR_2"/>
    <property type="match status" value="1"/>
</dbReference>
<dbReference type="GO" id="GO:0003677">
    <property type="term" value="F:DNA binding"/>
    <property type="evidence" value="ECO:0007669"/>
    <property type="project" value="UniProtKB-UniRule"/>
</dbReference>
<dbReference type="Pfam" id="PF00440">
    <property type="entry name" value="TetR_N"/>
    <property type="match status" value="1"/>
</dbReference>
<protein>
    <submittedName>
        <fullName evidence="4">Transcriptional regulator, TetR family</fullName>
    </submittedName>
</protein>
<dbReference type="InterPro" id="IPR023772">
    <property type="entry name" value="DNA-bd_HTH_TetR-type_CS"/>
</dbReference>
<dbReference type="SUPFAM" id="SSF46689">
    <property type="entry name" value="Homeodomain-like"/>
    <property type="match status" value="1"/>
</dbReference>
<reference evidence="4 5" key="1">
    <citation type="journal article" date="2015" name="Microbes Environ.">
        <title>Distribution and evolution of nitrogen fixation genes in the phylum bacteroidetes.</title>
        <authorList>
            <person name="Inoue J."/>
            <person name="Oshima K."/>
            <person name="Suda W."/>
            <person name="Sakamoto M."/>
            <person name="Iino T."/>
            <person name="Noda S."/>
            <person name="Hongoh Y."/>
            <person name="Hattori M."/>
            <person name="Ohkuma M."/>
        </authorList>
    </citation>
    <scope>NUCLEOTIDE SEQUENCE [LARGE SCALE GENOMIC DNA]</scope>
    <source>
        <strain evidence="4">JCM 15548</strain>
    </source>
</reference>
<dbReference type="Proteomes" id="UP000032900">
    <property type="component" value="Unassembled WGS sequence"/>
</dbReference>
<dbReference type="PROSITE" id="PS01081">
    <property type="entry name" value="HTH_TETR_1"/>
    <property type="match status" value="1"/>
</dbReference>
<evidence type="ECO:0000259" key="3">
    <source>
        <dbReference type="PROSITE" id="PS50977"/>
    </source>
</evidence>
<dbReference type="InterPro" id="IPR001647">
    <property type="entry name" value="HTH_TetR"/>
</dbReference>
<comment type="caution">
    <text evidence="4">The sequence shown here is derived from an EMBL/GenBank/DDBJ whole genome shotgun (WGS) entry which is preliminary data.</text>
</comment>
<dbReference type="PRINTS" id="PR00455">
    <property type="entry name" value="HTHTETR"/>
</dbReference>
<evidence type="ECO:0000256" key="2">
    <source>
        <dbReference type="PROSITE-ProRule" id="PRU00335"/>
    </source>
</evidence>
<keyword evidence="1 2" id="KW-0238">DNA-binding</keyword>
<dbReference type="OrthoDB" id="6430772at2"/>
<dbReference type="PANTHER" id="PTHR43479">
    <property type="entry name" value="ACREF/ENVCD OPERON REPRESSOR-RELATED"/>
    <property type="match status" value="1"/>
</dbReference>
<dbReference type="Gene3D" id="1.10.357.10">
    <property type="entry name" value="Tetracycline Repressor, domain 2"/>
    <property type="match status" value="1"/>
</dbReference>
<feature type="domain" description="HTH tetR-type" evidence="3">
    <location>
        <begin position="3"/>
        <end position="63"/>
    </location>
</feature>
<dbReference type="STRING" id="1236989.JCM15548_12750"/>
<evidence type="ECO:0000313" key="4">
    <source>
        <dbReference type="EMBL" id="GAO30479.1"/>
    </source>
</evidence>
<name>A0A0E9LZ13_9BACT</name>
<dbReference type="AlphaFoldDB" id="A0A0E9LZ13"/>
<feature type="DNA-binding region" description="H-T-H motif" evidence="2">
    <location>
        <begin position="26"/>
        <end position="45"/>
    </location>
</feature>
<dbReference type="EMBL" id="BAZW01000024">
    <property type="protein sequence ID" value="GAO30479.1"/>
    <property type="molecule type" value="Genomic_DNA"/>
</dbReference>
<gene>
    <name evidence="4" type="ORF">JCM15548_12750</name>
</gene>
<organism evidence="4 5">
    <name type="scientific">Geofilum rubicundum JCM 15548</name>
    <dbReference type="NCBI Taxonomy" id="1236989"/>
    <lineage>
        <taxon>Bacteria</taxon>
        <taxon>Pseudomonadati</taxon>
        <taxon>Bacteroidota</taxon>
        <taxon>Bacteroidia</taxon>
        <taxon>Marinilabiliales</taxon>
        <taxon>Marinilabiliaceae</taxon>
        <taxon>Geofilum</taxon>
    </lineage>
</organism>
<evidence type="ECO:0000256" key="1">
    <source>
        <dbReference type="ARBA" id="ARBA00023125"/>
    </source>
</evidence>